<reference evidence="6 7" key="1">
    <citation type="submission" date="2019-05" db="EMBL/GenBank/DDBJ databases">
        <title>Georgenia *** sp. nov., and Georgenia *** sp. nov., isolated from the intestinal contents of plateau pika (Ochotona curzoniae) in the Qinghai-Tibet plateau of China.</title>
        <authorList>
            <person name="Tian Z."/>
        </authorList>
    </citation>
    <scope>NUCLEOTIDE SEQUENCE [LARGE SCALE GENOMIC DNA]</scope>
    <source>
        <strain evidence="6 7">Z443</strain>
    </source>
</reference>
<dbReference type="SUPFAM" id="SSF53850">
    <property type="entry name" value="Periplasmic binding protein-like II"/>
    <property type="match status" value="1"/>
</dbReference>
<evidence type="ECO:0000256" key="1">
    <source>
        <dbReference type="ARBA" id="ARBA00004418"/>
    </source>
</evidence>
<evidence type="ECO:0000256" key="4">
    <source>
        <dbReference type="SAM" id="SignalP"/>
    </source>
</evidence>
<comment type="similarity">
    <text evidence="2">Belongs to the bacterial solute-binding protein SsuA/TauA family.</text>
</comment>
<dbReference type="PANTHER" id="PTHR30024:SF47">
    <property type="entry name" value="TAURINE-BINDING PERIPLASMIC PROTEIN"/>
    <property type="match status" value="1"/>
</dbReference>
<organism evidence="6 7">
    <name type="scientific">Georgenia yuyongxinii</name>
    <dbReference type="NCBI Taxonomy" id="2589797"/>
    <lineage>
        <taxon>Bacteria</taxon>
        <taxon>Bacillati</taxon>
        <taxon>Actinomycetota</taxon>
        <taxon>Actinomycetes</taxon>
        <taxon>Micrococcales</taxon>
        <taxon>Bogoriellaceae</taxon>
        <taxon>Georgenia</taxon>
    </lineage>
</organism>
<feature type="chain" id="PRO_5039423377" evidence="4">
    <location>
        <begin position="24"/>
        <end position="326"/>
    </location>
</feature>
<feature type="signal peptide" evidence="4">
    <location>
        <begin position="1"/>
        <end position="23"/>
    </location>
</feature>
<accession>A0A5B8C2V9</accession>
<sequence length="326" mass="34480">MTETKYSRPAAAVGVVALSAALAACSSGPDAASAADGGEMASVRISIGTDPSFAAAYVAEQQGMFEDAGLSVEFVNTGGGPASVQNVSAGVADIAINGDATTLPLLPQHSKLKVLGVFEESDTLFKVVLREGVEPADIEKMAYGPGLRHYMTVRYLESEGIDPSSVELINADSPEFPAILGNGDADGYVSFEPWVSRGVEQGGRVVADSGDFGAGFTQWIVVNGDWLSENEETAAKFVSVLDEAAELVESDPDLAIRDTMTAIKVDEPTARSAIEEITFNVREFTPADFEAAGQLMKFFESSDVIDAPIDLDKFILADWLKTHVLN</sequence>
<gene>
    <name evidence="6" type="ORF">FE374_03735</name>
</gene>
<protein>
    <submittedName>
        <fullName evidence="6">ABC transporter substrate-binding protein</fullName>
    </submittedName>
</protein>
<dbReference type="AlphaFoldDB" id="A0A5B8C2V9"/>
<dbReference type="InterPro" id="IPR015168">
    <property type="entry name" value="SsuA/THI5"/>
</dbReference>
<dbReference type="Proteomes" id="UP000314616">
    <property type="component" value="Chromosome"/>
</dbReference>
<dbReference type="GO" id="GO:0042597">
    <property type="term" value="C:periplasmic space"/>
    <property type="evidence" value="ECO:0007669"/>
    <property type="project" value="UniProtKB-SubCell"/>
</dbReference>
<dbReference type="Gene3D" id="3.40.190.10">
    <property type="entry name" value="Periplasmic binding protein-like II"/>
    <property type="match status" value="2"/>
</dbReference>
<dbReference type="Pfam" id="PF09084">
    <property type="entry name" value="NMT1"/>
    <property type="match status" value="1"/>
</dbReference>
<dbReference type="OrthoDB" id="5174711at2"/>
<dbReference type="KEGG" id="gyu:FE374_03735"/>
<proteinExistence type="inferred from homology"/>
<evidence type="ECO:0000259" key="5">
    <source>
        <dbReference type="Pfam" id="PF09084"/>
    </source>
</evidence>
<name>A0A5B8C2V9_9MICO</name>
<dbReference type="RefSeq" id="WP_139927303.1">
    <property type="nucleotide sequence ID" value="NZ_CP040915.1"/>
</dbReference>
<evidence type="ECO:0000256" key="3">
    <source>
        <dbReference type="ARBA" id="ARBA00022729"/>
    </source>
</evidence>
<evidence type="ECO:0000313" key="7">
    <source>
        <dbReference type="Proteomes" id="UP000314616"/>
    </source>
</evidence>
<feature type="domain" description="SsuA/THI5-like" evidence="5">
    <location>
        <begin position="51"/>
        <end position="253"/>
    </location>
</feature>
<dbReference type="PROSITE" id="PS51257">
    <property type="entry name" value="PROKAR_LIPOPROTEIN"/>
    <property type="match status" value="1"/>
</dbReference>
<dbReference type="PANTHER" id="PTHR30024">
    <property type="entry name" value="ALIPHATIC SULFONATES-BINDING PROTEIN-RELATED"/>
    <property type="match status" value="1"/>
</dbReference>
<dbReference type="EMBL" id="CP040915">
    <property type="protein sequence ID" value="QDC23861.1"/>
    <property type="molecule type" value="Genomic_DNA"/>
</dbReference>
<comment type="subcellular location">
    <subcellularLocation>
        <location evidence="1">Periplasm</location>
    </subcellularLocation>
</comment>
<evidence type="ECO:0000256" key="2">
    <source>
        <dbReference type="ARBA" id="ARBA00010742"/>
    </source>
</evidence>
<keyword evidence="3 4" id="KW-0732">Signal</keyword>
<evidence type="ECO:0000313" key="6">
    <source>
        <dbReference type="EMBL" id="QDC23861.1"/>
    </source>
</evidence>